<dbReference type="Pfam" id="PF07702">
    <property type="entry name" value="UTRA"/>
    <property type="match status" value="1"/>
</dbReference>
<dbReference type="EMBL" id="CAKE01000002">
    <property type="protein sequence ID" value="CCI81333.1"/>
    <property type="molecule type" value="Genomic_DNA"/>
</dbReference>
<dbReference type="Proteomes" id="UP000009320">
    <property type="component" value="Unassembled WGS sequence"/>
</dbReference>
<evidence type="ECO:0000256" key="2">
    <source>
        <dbReference type="ARBA" id="ARBA00023125"/>
    </source>
</evidence>
<dbReference type="AlphaFoldDB" id="I7IVF1"/>
<dbReference type="GeneID" id="82846609"/>
<dbReference type="SMART" id="SM00866">
    <property type="entry name" value="UTRA"/>
    <property type="match status" value="1"/>
</dbReference>
<keyword evidence="2" id="KW-0238">DNA-binding</keyword>
<keyword evidence="3" id="KW-0804">Transcription</keyword>
<keyword evidence="1" id="KW-0805">Transcription regulation</keyword>
<dbReference type="RefSeq" id="WP_008470046.1">
    <property type="nucleotide sequence ID" value="NZ_AYZP01000003.1"/>
</dbReference>
<proteinExistence type="predicted"/>
<dbReference type="Gene3D" id="1.10.10.10">
    <property type="entry name" value="Winged helix-like DNA-binding domain superfamily/Winged helix DNA-binding domain"/>
    <property type="match status" value="1"/>
</dbReference>
<evidence type="ECO:0000256" key="1">
    <source>
        <dbReference type="ARBA" id="ARBA00023015"/>
    </source>
</evidence>
<accession>I7IVF1</accession>
<dbReference type="PATRIC" id="fig|1423758.3.peg.1249"/>
<evidence type="ECO:0000259" key="4">
    <source>
        <dbReference type="PROSITE" id="PS50949"/>
    </source>
</evidence>
<dbReference type="SUPFAM" id="SSF46785">
    <property type="entry name" value="Winged helix' DNA-binding domain"/>
    <property type="match status" value="1"/>
</dbReference>
<dbReference type="SUPFAM" id="SSF64288">
    <property type="entry name" value="Chorismate lyase-like"/>
    <property type="match status" value="1"/>
</dbReference>
<dbReference type="STRING" id="1423758.FC41_GL001236"/>
<organism evidence="5 6">
    <name type="scientific">Lactobacillus hominis DSM 23910 = CRBIP 24.179</name>
    <dbReference type="NCBI Taxonomy" id="1423758"/>
    <lineage>
        <taxon>Bacteria</taxon>
        <taxon>Bacillati</taxon>
        <taxon>Bacillota</taxon>
        <taxon>Bacilli</taxon>
        <taxon>Lactobacillales</taxon>
        <taxon>Lactobacillaceae</taxon>
        <taxon>Lactobacillus</taxon>
    </lineage>
</organism>
<dbReference type="PANTHER" id="PTHR44846:SF4">
    <property type="entry name" value="HTH GNTR-TYPE DOMAIN-CONTAINING PROTEIN"/>
    <property type="match status" value="1"/>
</dbReference>
<gene>
    <name evidence="5" type="ORF">BN55_07175</name>
</gene>
<dbReference type="InterPro" id="IPR011663">
    <property type="entry name" value="UTRA"/>
</dbReference>
<dbReference type="GO" id="GO:0003677">
    <property type="term" value="F:DNA binding"/>
    <property type="evidence" value="ECO:0007669"/>
    <property type="project" value="UniProtKB-KW"/>
</dbReference>
<dbReference type="PANTHER" id="PTHR44846">
    <property type="entry name" value="MANNOSYL-D-GLYCERATE TRANSPORT/METABOLISM SYSTEM REPRESSOR MNGR-RELATED"/>
    <property type="match status" value="1"/>
</dbReference>
<evidence type="ECO:0000313" key="6">
    <source>
        <dbReference type="Proteomes" id="UP000009320"/>
    </source>
</evidence>
<dbReference type="eggNOG" id="COG2188">
    <property type="taxonomic scope" value="Bacteria"/>
</dbReference>
<comment type="caution">
    <text evidence="5">The sequence shown here is derived from an EMBL/GenBank/DDBJ whole genome shotgun (WGS) entry which is preliminary data.</text>
</comment>
<evidence type="ECO:0000256" key="3">
    <source>
        <dbReference type="ARBA" id="ARBA00023163"/>
    </source>
</evidence>
<name>I7IVF1_9LACO</name>
<evidence type="ECO:0000313" key="5">
    <source>
        <dbReference type="EMBL" id="CCI81333.1"/>
    </source>
</evidence>
<dbReference type="GO" id="GO:0003700">
    <property type="term" value="F:DNA-binding transcription factor activity"/>
    <property type="evidence" value="ECO:0007669"/>
    <property type="project" value="InterPro"/>
</dbReference>
<dbReference type="CDD" id="cd07377">
    <property type="entry name" value="WHTH_GntR"/>
    <property type="match status" value="1"/>
</dbReference>
<dbReference type="InterPro" id="IPR050679">
    <property type="entry name" value="Bact_HTH_transcr_reg"/>
</dbReference>
<sequence>MKKYQLVASKIRNYIIDNNLKHGTQLPKITKLMEEFDVGKSTVLQALTLLDQEGSVYKIQGSGIFVRRPPEKGYMSLGADWGFSHAFNDNIHKINVKVSQVDKPPVELAKNVFPLEPCYKVVRTVVKNADEPLLQEESYYLKEYVPFLTKEIAEGSIFSYLQKALKLEIRFSDQYMEIRKLNDFEAKALQLSTGDPTLQIKELHYLANGEVFDLAKLVYNYKNVKFINQSPDKII</sequence>
<keyword evidence="6" id="KW-1185">Reference proteome</keyword>
<feature type="domain" description="HTH gntR-type" evidence="4">
    <location>
        <begin position="1"/>
        <end position="69"/>
    </location>
</feature>
<dbReference type="Pfam" id="PF00392">
    <property type="entry name" value="GntR"/>
    <property type="match status" value="1"/>
</dbReference>
<dbReference type="InterPro" id="IPR000524">
    <property type="entry name" value="Tscrpt_reg_HTH_GntR"/>
</dbReference>
<dbReference type="Gene3D" id="3.40.1410.10">
    <property type="entry name" value="Chorismate lyase-like"/>
    <property type="match status" value="1"/>
</dbReference>
<reference evidence="5 6" key="1">
    <citation type="submission" date="2012-06" db="EMBL/GenBank/DDBJ databases">
        <title>Draft Genome Sequence of Lactobacillus hominis Strain CRBIP 24.179T, isolated from human intestine.</title>
        <authorList>
            <person name="Cousin S."/>
            <person name="Ma L."/>
            <person name="Bizet C."/>
            <person name="Loux V."/>
            <person name="Bouchier C."/>
            <person name="Clermont D."/>
            <person name="Creno S."/>
        </authorList>
    </citation>
    <scope>NUCLEOTIDE SEQUENCE [LARGE SCALE GENOMIC DNA]</scope>
    <source>
        <strain evidence="6">CRBIP 24.179T</strain>
    </source>
</reference>
<protein>
    <submittedName>
        <fullName evidence="5">UbiC transcription regulator-associated</fullName>
    </submittedName>
</protein>
<dbReference type="SMART" id="SM00345">
    <property type="entry name" value="HTH_GNTR"/>
    <property type="match status" value="1"/>
</dbReference>
<dbReference type="OrthoDB" id="9816541at2"/>
<dbReference type="GO" id="GO:0045892">
    <property type="term" value="P:negative regulation of DNA-templated transcription"/>
    <property type="evidence" value="ECO:0007669"/>
    <property type="project" value="TreeGrafter"/>
</dbReference>
<dbReference type="InterPro" id="IPR036388">
    <property type="entry name" value="WH-like_DNA-bd_sf"/>
</dbReference>
<dbReference type="InterPro" id="IPR028978">
    <property type="entry name" value="Chorismate_lyase_/UTRA_dom_sf"/>
</dbReference>
<dbReference type="PROSITE" id="PS50949">
    <property type="entry name" value="HTH_GNTR"/>
    <property type="match status" value="1"/>
</dbReference>
<dbReference type="InterPro" id="IPR036390">
    <property type="entry name" value="WH_DNA-bd_sf"/>
</dbReference>